<evidence type="ECO:0000256" key="1">
    <source>
        <dbReference type="ARBA" id="ARBA00004123"/>
    </source>
</evidence>
<dbReference type="FunFam" id="3.30.70.330:FF:000053">
    <property type="entry name" value="Serine/arginine-rich splicing factor 1"/>
    <property type="match status" value="1"/>
</dbReference>
<dbReference type="CDD" id="cd12601">
    <property type="entry name" value="RRM2_SRSF1_like"/>
    <property type="match status" value="1"/>
</dbReference>
<keyword evidence="12" id="KW-1185">Reference proteome</keyword>
<evidence type="ECO:0000313" key="12">
    <source>
        <dbReference type="Proteomes" id="UP001201812"/>
    </source>
</evidence>
<evidence type="ECO:0000256" key="7">
    <source>
        <dbReference type="ARBA" id="ARBA00023242"/>
    </source>
</evidence>
<feature type="compositionally biased region" description="Gly residues" evidence="9">
    <location>
        <begin position="83"/>
        <end position="100"/>
    </location>
</feature>
<dbReference type="Gene3D" id="3.30.70.330">
    <property type="match status" value="2"/>
</dbReference>
<dbReference type="GO" id="GO:0008380">
    <property type="term" value="P:RNA splicing"/>
    <property type="evidence" value="ECO:0007669"/>
    <property type="project" value="UniProtKB-KW"/>
</dbReference>
<accession>A0AAD4N556</accession>
<feature type="domain" description="RRM" evidence="10">
    <location>
        <begin position="125"/>
        <end position="201"/>
    </location>
</feature>
<dbReference type="GO" id="GO:0005737">
    <property type="term" value="C:cytoplasm"/>
    <property type="evidence" value="ECO:0007669"/>
    <property type="project" value="TreeGrafter"/>
</dbReference>
<dbReference type="PANTHER" id="PTHR23003:SF62">
    <property type="entry name" value="SERINE_ARGININE (SR)-TYPE SHUTTLING MRNA BINDING PROTEIN NPL3"/>
    <property type="match status" value="1"/>
</dbReference>
<feature type="domain" description="RRM" evidence="10">
    <location>
        <begin position="5"/>
        <end position="81"/>
    </location>
</feature>
<feature type="region of interest" description="Disordered" evidence="9">
    <location>
        <begin position="195"/>
        <end position="230"/>
    </location>
</feature>
<name>A0AAD4N556_9BILA</name>
<comment type="caution">
    <text evidence="11">The sequence shown here is derived from an EMBL/GenBank/DDBJ whole genome shotgun (WGS) entry which is preliminary data.</text>
</comment>
<comment type="similarity">
    <text evidence="2">Belongs to the splicing factor SR family.</text>
</comment>
<evidence type="ECO:0000313" key="11">
    <source>
        <dbReference type="EMBL" id="KAI1715429.1"/>
    </source>
</evidence>
<dbReference type="InterPro" id="IPR000504">
    <property type="entry name" value="RRM_dom"/>
</dbReference>
<evidence type="ECO:0000256" key="6">
    <source>
        <dbReference type="ARBA" id="ARBA00023187"/>
    </source>
</evidence>
<feature type="compositionally biased region" description="Gly residues" evidence="9">
    <location>
        <begin position="111"/>
        <end position="121"/>
    </location>
</feature>
<dbReference type="Proteomes" id="UP001201812">
    <property type="component" value="Unassembled WGS sequence"/>
</dbReference>
<feature type="compositionally biased region" description="Basic residues" evidence="9">
    <location>
        <begin position="206"/>
        <end position="225"/>
    </location>
</feature>
<dbReference type="CDD" id="cd12338">
    <property type="entry name" value="RRM1_SRSF1_like"/>
    <property type="match status" value="1"/>
</dbReference>
<feature type="region of interest" description="Disordered" evidence="9">
    <location>
        <begin position="79"/>
        <end position="129"/>
    </location>
</feature>
<evidence type="ECO:0000256" key="8">
    <source>
        <dbReference type="PROSITE-ProRule" id="PRU00176"/>
    </source>
</evidence>
<keyword evidence="3" id="KW-0507">mRNA processing</keyword>
<evidence type="ECO:0000256" key="9">
    <source>
        <dbReference type="SAM" id="MobiDB-lite"/>
    </source>
</evidence>
<feature type="compositionally biased region" description="Basic and acidic residues" evidence="9">
    <location>
        <begin position="195"/>
        <end position="205"/>
    </location>
</feature>
<dbReference type="SUPFAM" id="SSF54928">
    <property type="entry name" value="RNA-binding domain, RBD"/>
    <property type="match status" value="1"/>
</dbReference>
<organism evidence="11 12">
    <name type="scientific">Ditylenchus destructor</name>
    <dbReference type="NCBI Taxonomy" id="166010"/>
    <lineage>
        <taxon>Eukaryota</taxon>
        <taxon>Metazoa</taxon>
        <taxon>Ecdysozoa</taxon>
        <taxon>Nematoda</taxon>
        <taxon>Chromadorea</taxon>
        <taxon>Rhabditida</taxon>
        <taxon>Tylenchina</taxon>
        <taxon>Tylenchomorpha</taxon>
        <taxon>Sphaerularioidea</taxon>
        <taxon>Anguinidae</taxon>
        <taxon>Anguininae</taxon>
        <taxon>Ditylenchus</taxon>
    </lineage>
</organism>
<dbReference type="Pfam" id="PF00076">
    <property type="entry name" value="RRM_1"/>
    <property type="match status" value="2"/>
</dbReference>
<dbReference type="PANTHER" id="PTHR23003">
    <property type="entry name" value="RNA RECOGNITION MOTIF RRM DOMAIN CONTAINING PROTEIN"/>
    <property type="match status" value="1"/>
</dbReference>
<dbReference type="AlphaFoldDB" id="A0AAD4N556"/>
<evidence type="ECO:0000259" key="10">
    <source>
        <dbReference type="PROSITE" id="PS50102"/>
    </source>
</evidence>
<gene>
    <name evidence="11" type="ORF">DdX_07742</name>
</gene>
<dbReference type="SMART" id="SM00360">
    <property type="entry name" value="RRM"/>
    <property type="match status" value="2"/>
</dbReference>
<dbReference type="GO" id="GO:0003729">
    <property type="term" value="F:mRNA binding"/>
    <property type="evidence" value="ECO:0007669"/>
    <property type="project" value="TreeGrafter"/>
</dbReference>
<evidence type="ECO:0000256" key="4">
    <source>
        <dbReference type="ARBA" id="ARBA00022737"/>
    </source>
</evidence>
<reference evidence="11" key="1">
    <citation type="submission" date="2022-01" db="EMBL/GenBank/DDBJ databases">
        <title>Genome Sequence Resource for Two Populations of Ditylenchus destructor, the Migratory Endoparasitic Phytonematode.</title>
        <authorList>
            <person name="Zhang H."/>
            <person name="Lin R."/>
            <person name="Xie B."/>
        </authorList>
    </citation>
    <scope>NUCLEOTIDE SEQUENCE</scope>
    <source>
        <strain evidence="11">BazhouSP</strain>
    </source>
</reference>
<keyword evidence="6" id="KW-0508">mRNA splicing</keyword>
<dbReference type="InterPro" id="IPR012677">
    <property type="entry name" value="Nucleotide-bd_a/b_plait_sf"/>
</dbReference>
<dbReference type="InterPro" id="IPR050374">
    <property type="entry name" value="RRT5_SRSF_SR"/>
</dbReference>
<dbReference type="InterPro" id="IPR035979">
    <property type="entry name" value="RBD_domain_sf"/>
</dbReference>
<proteinExistence type="inferred from homology"/>
<dbReference type="PROSITE" id="PS50102">
    <property type="entry name" value="RRM"/>
    <property type="match status" value="2"/>
</dbReference>
<evidence type="ECO:0000256" key="2">
    <source>
        <dbReference type="ARBA" id="ARBA00010269"/>
    </source>
</evidence>
<keyword evidence="7" id="KW-0539">Nucleus</keyword>
<dbReference type="GO" id="GO:0005634">
    <property type="term" value="C:nucleus"/>
    <property type="evidence" value="ECO:0007669"/>
    <property type="project" value="UniProtKB-SubCell"/>
</dbReference>
<evidence type="ECO:0000256" key="5">
    <source>
        <dbReference type="ARBA" id="ARBA00022884"/>
    </source>
</evidence>
<comment type="subcellular location">
    <subcellularLocation>
        <location evidence="1">Nucleus</location>
    </subcellularLocation>
</comment>
<sequence>MNRESRVYIGNLPPDIRSKDLEDLFAKYGKIQFVDLKSRPSRGPPFAFVEYTDPRDAEDAVRGRDGYDFDGYRLRVEYTRGAGPRGPGGRPLYGDNGGGRSHSSYNSRGPPRGGGGGGRRGGSNYRVQITGLPASGSWQDLKDHMREAGDVCYADVFRDGTGVVEYIRYEDMKYAIKKLDDTKFKSHEGETGYIRVREADDDGGRSRRRSRTRSRSRSRTPRRTRGSPPVMRTINEEEMDRFRSILSSMDFYYYYNPFGHEQRIGYVWIRGIRIQIHMSRNYNIIFESKPRNPEQGH</sequence>
<dbReference type="GO" id="GO:0006397">
    <property type="term" value="P:mRNA processing"/>
    <property type="evidence" value="ECO:0007669"/>
    <property type="project" value="UniProtKB-KW"/>
</dbReference>
<dbReference type="EMBL" id="JAKKPZ010000011">
    <property type="protein sequence ID" value="KAI1715429.1"/>
    <property type="molecule type" value="Genomic_DNA"/>
</dbReference>
<evidence type="ECO:0000256" key="3">
    <source>
        <dbReference type="ARBA" id="ARBA00022664"/>
    </source>
</evidence>
<protein>
    <submittedName>
        <fullName evidence="11">RNA recognition motif domain-containing protein</fullName>
    </submittedName>
</protein>
<keyword evidence="4" id="KW-0677">Repeat</keyword>
<keyword evidence="5 8" id="KW-0694">RNA-binding</keyword>